<dbReference type="EMBL" id="JAHLFW010000070">
    <property type="protein sequence ID" value="MBU3838295.1"/>
    <property type="molecule type" value="Genomic_DNA"/>
</dbReference>
<reference evidence="2" key="1">
    <citation type="journal article" date="2021" name="PeerJ">
        <title>Extensive microbial diversity within the chicken gut microbiome revealed by metagenomics and culture.</title>
        <authorList>
            <person name="Gilroy R."/>
            <person name="Ravi A."/>
            <person name="Getino M."/>
            <person name="Pursley I."/>
            <person name="Horton D.L."/>
            <person name="Alikhan N.F."/>
            <person name="Baker D."/>
            <person name="Gharbi K."/>
            <person name="Hall N."/>
            <person name="Watson M."/>
            <person name="Adriaenssens E.M."/>
            <person name="Foster-Nyarko E."/>
            <person name="Jarju S."/>
            <person name="Secka A."/>
            <person name="Antonio M."/>
            <person name="Oren A."/>
            <person name="Chaudhuri R.R."/>
            <person name="La Ragione R."/>
            <person name="Hildebrand F."/>
            <person name="Pallen M.J."/>
        </authorList>
    </citation>
    <scope>NUCLEOTIDE SEQUENCE</scope>
    <source>
        <strain evidence="2">G4-2901</strain>
    </source>
</reference>
<dbReference type="AlphaFoldDB" id="A0A948TCN5"/>
<sequence length="230" mass="25943">MFRFCFVLLFITTLTSCGKKFKIDGVTSVSRLDGKMLFVKVLSGDELVNVDSAEVIHGYFQMEGKVDSVVLASLYMDDECIMPLVLEEGNIKIEINNVGISIKGTPLNDSFNKFIEDKTAIDDRAYEVEREESRMIMDGVDINTVQFEIDKKRVEVAQQMDNLIKTFISSNYENVLGPGVFIMIGNSLPYPFLTPVMEDIVNKAPEGFKNNNLIKNYLTLVKEYNDGMAN</sequence>
<dbReference type="Pfam" id="PF14289">
    <property type="entry name" value="DUF4369"/>
    <property type="match status" value="1"/>
</dbReference>
<accession>A0A948TCN5</accession>
<name>A0A948TCN5_9BACT</name>
<evidence type="ECO:0000259" key="1">
    <source>
        <dbReference type="Pfam" id="PF14289"/>
    </source>
</evidence>
<comment type="caution">
    <text evidence="2">The sequence shown here is derived from an EMBL/GenBank/DDBJ whole genome shotgun (WGS) entry which is preliminary data.</text>
</comment>
<gene>
    <name evidence="2" type="ORF">H9777_08300</name>
</gene>
<evidence type="ECO:0000313" key="3">
    <source>
        <dbReference type="Proteomes" id="UP000783796"/>
    </source>
</evidence>
<protein>
    <submittedName>
        <fullName evidence="2">DUF4369 domain-containing protein</fullName>
    </submittedName>
</protein>
<dbReference type="InterPro" id="IPR025380">
    <property type="entry name" value="DUF4369"/>
</dbReference>
<evidence type="ECO:0000313" key="2">
    <source>
        <dbReference type="EMBL" id="MBU3838295.1"/>
    </source>
</evidence>
<dbReference type="PROSITE" id="PS51257">
    <property type="entry name" value="PROKAR_LIPOPROTEIN"/>
    <property type="match status" value="1"/>
</dbReference>
<reference evidence="2" key="2">
    <citation type="submission" date="2021-04" db="EMBL/GenBank/DDBJ databases">
        <authorList>
            <person name="Gilroy R."/>
        </authorList>
    </citation>
    <scope>NUCLEOTIDE SEQUENCE</scope>
    <source>
        <strain evidence="2">G4-2901</strain>
    </source>
</reference>
<organism evidence="2 3">
    <name type="scientific">Candidatus Phocaeicola faecigallinarum</name>
    <dbReference type="NCBI Taxonomy" id="2838732"/>
    <lineage>
        <taxon>Bacteria</taxon>
        <taxon>Pseudomonadati</taxon>
        <taxon>Bacteroidota</taxon>
        <taxon>Bacteroidia</taxon>
        <taxon>Bacteroidales</taxon>
        <taxon>Bacteroidaceae</taxon>
        <taxon>Phocaeicola</taxon>
    </lineage>
</organism>
<proteinExistence type="predicted"/>
<feature type="domain" description="DUF4369" evidence="1">
    <location>
        <begin position="21"/>
        <end position="111"/>
    </location>
</feature>
<dbReference type="Proteomes" id="UP000783796">
    <property type="component" value="Unassembled WGS sequence"/>
</dbReference>